<sequence>MPSFTGQTTDEAIASAALLYNFTSSVQSGTAVIDLSVTGNASVSTTGMPSSICPASTPCKAVAEVGIASGESFNGAPSGTTEDVLANISNSGSASAPSGPIQIVVPISGGIADLSFNLTTLAECPALTALQISGGISCTAIANYLDPLTITGASVYDVNGNLVSNATLISDTGYSPPASVPEPSSMFLLGTGIPLLGLTTQILRGRRSRDTDIQS</sequence>
<dbReference type="Pfam" id="PF07589">
    <property type="entry name" value="PEP-CTERM"/>
    <property type="match status" value="1"/>
</dbReference>
<protein>
    <recommendedName>
        <fullName evidence="1">Ice-binding protein C-terminal domain-containing protein</fullName>
    </recommendedName>
</protein>
<dbReference type="Proteomes" id="UP000648801">
    <property type="component" value="Unassembled WGS sequence"/>
</dbReference>
<reference evidence="2" key="1">
    <citation type="journal article" date="2014" name="Int. J. Syst. Evol. Microbiol.">
        <title>Complete genome sequence of Corynebacterium casei LMG S-19264T (=DSM 44701T), isolated from a smear-ripened cheese.</title>
        <authorList>
            <consortium name="US DOE Joint Genome Institute (JGI-PGF)"/>
            <person name="Walter F."/>
            <person name="Albersmeier A."/>
            <person name="Kalinowski J."/>
            <person name="Ruckert C."/>
        </authorList>
    </citation>
    <scope>NUCLEOTIDE SEQUENCE</scope>
    <source>
        <strain evidence="2">CGMCC 1.15447</strain>
    </source>
</reference>
<evidence type="ECO:0000313" key="2">
    <source>
        <dbReference type="EMBL" id="GGA75476.1"/>
    </source>
</evidence>
<reference evidence="2" key="2">
    <citation type="submission" date="2020-09" db="EMBL/GenBank/DDBJ databases">
        <authorList>
            <person name="Sun Q."/>
            <person name="Zhou Y."/>
        </authorList>
    </citation>
    <scope>NUCLEOTIDE SEQUENCE</scope>
    <source>
        <strain evidence="2">CGMCC 1.15447</strain>
    </source>
</reference>
<dbReference type="InterPro" id="IPR013424">
    <property type="entry name" value="Ice-binding_C"/>
</dbReference>
<organism evidence="2 3">
    <name type="scientific">Edaphobacter acidisoli</name>
    <dbReference type="NCBI Taxonomy" id="2040573"/>
    <lineage>
        <taxon>Bacteria</taxon>
        <taxon>Pseudomonadati</taxon>
        <taxon>Acidobacteriota</taxon>
        <taxon>Terriglobia</taxon>
        <taxon>Terriglobales</taxon>
        <taxon>Acidobacteriaceae</taxon>
        <taxon>Edaphobacter</taxon>
    </lineage>
</organism>
<evidence type="ECO:0000259" key="1">
    <source>
        <dbReference type="Pfam" id="PF07589"/>
    </source>
</evidence>
<comment type="caution">
    <text evidence="2">The sequence shown here is derived from an EMBL/GenBank/DDBJ whole genome shotgun (WGS) entry which is preliminary data.</text>
</comment>
<dbReference type="AlphaFoldDB" id="A0A916RYE5"/>
<name>A0A916RYE5_9BACT</name>
<dbReference type="EMBL" id="BMJB01000002">
    <property type="protein sequence ID" value="GGA75476.1"/>
    <property type="molecule type" value="Genomic_DNA"/>
</dbReference>
<feature type="domain" description="Ice-binding protein C-terminal" evidence="1">
    <location>
        <begin position="179"/>
        <end position="198"/>
    </location>
</feature>
<accession>A0A916RYE5</accession>
<gene>
    <name evidence="2" type="ORF">GCM10011507_28550</name>
</gene>
<keyword evidence="3" id="KW-1185">Reference proteome</keyword>
<dbReference type="NCBIfam" id="TIGR02595">
    <property type="entry name" value="PEP_CTERM"/>
    <property type="match status" value="1"/>
</dbReference>
<evidence type="ECO:0000313" key="3">
    <source>
        <dbReference type="Proteomes" id="UP000648801"/>
    </source>
</evidence>
<proteinExistence type="predicted"/>